<dbReference type="RefSeq" id="WP_013554063.1">
    <property type="nucleotide sequence ID" value="NC_014935.1"/>
</dbReference>
<dbReference type="AlphaFoldDB" id="E6WXZ8"/>
<dbReference type="InterPro" id="IPR009056">
    <property type="entry name" value="Cyt_c-like_dom"/>
</dbReference>
<feature type="domain" description="Cytochrome c" evidence="5">
    <location>
        <begin position="21"/>
        <end position="108"/>
    </location>
</feature>
<evidence type="ECO:0000256" key="4">
    <source>
        <dbReference type="PROSITE-ProRule" id="PRU00433"/>
    </source>
</evidence>
<evidence type="ECO:0000256" key="3">
    <source>
        <dbReference type="ARBA" id="ARBA00023004"/>
    </source>
</evidence>
<dbReference type="KEGG" id="nsa:Nitsa_1118"/>
<organism evidence="6 7">
    <name type="scientific">Nitratifractor salsuginis (strain DSM 16511 / JCM 12458 / E9I37-1)</name>
    <dbReference type="NCBI Taxonomy" id="749222"/>
    <lineage>
        <taxon>Bacteria</taxon>
        <taxon>Pseudomonadati</taxon>
        <taxon>Campylobacterota</taxon>
        <taxon>Epsilonproteobacteria</taxon>
        <taxon>Campylobacterales</taxon>
        <taxon>Sulfurovaceae</taxon>
        <taxon>Nitratifractor</taxon>
    </lineage>
</organism>
<gene>
    <name evidence="6" type="ordered locus">Nitsa_1118</name>
</gene>
<name>E6WXZ8_NITSE</name>
<dbReference type="HOGENOM" id="CLU_145217_0_0_7"/>
<dbReference type="Pfam" id="PF13442">
    <property type="entry name" value="Cytochrome_CBB3"/>
    <property type="match status" value="1"/>
</dbReference>
<dbReference type="Proteomes" id="UP000008633">
    <property type="component" value="Chromosome"/>
</dbReference>
<dbReference type="OrthoDB" id="5328547at2"/>
<dbReference type="STRING" id="749222.Nitsa_1118"/>
<dbReference type="EMBL" id="CP002452">
    <property type="protein sequence ID" value="ADV46372.1"/>
    <property type="molecule type" value="Genomic_DNA"/>
</dbReference>
<evidence type="ECO:0000313" key="7">
    <source>
        <dbReference type="Proteomes" id="UP000008633"/>
    </source>
</evidence>
<protein>
    <recommendedName>
        <fullName evidence="5">Cytochrome c domain-containing protein</fullName>
    </recommendedName>
</protein>
<keyword evidence="3 4" id="KW-0408">Iron</keyword>
<keyword evidence="2 4" id="KW-0479">Metal-binding</keyword>
<evidence type="ECO:0000256" key="2">
    <source>
        <dbReference type="ARBA" id="ARBA00022723"/>
    </source>
</evidence>
<dbReference type="PROSITE" id="PS51007">
    <property type="entry name" value="CYTC"/>
    <property type="match status" value="1"/>
</dbReference>
<evidence type="ECO:0000259" key="5">
    <source>
        <dbReference type="PROSITE" id="PS51007"/>
    </source>
</evidence>
<dbReference type="SUPFAM" id="SSF46626">
    <property type="entry name" value="Cytochrome c"/>
    <property type="match status" value="1"/>
</dbReference>
<keyword evidence="1 4" id="KW-0349">Heme</keyword>
<dbReference type="GO" id="GO:0020037">
    <property type="term" value="F:heme binding"/>
    <property type="evidence" value="ECO:0007669"/>
    <property type="project" value="InterPro"/>
</dbReference>
<reference evidence="7" key="2">
    <citation type="submission" date="2011-01" db="EMBL/GenBank/DDBJ databases">
        <title>The complete genome of Nitratifractor salsuginis DSM 16511.</title>
        <authorList>
            <consortium name="US DOE Joint Genome Institute (JGI-PGF)"/>
            <person name="Lucas S."/>
            <person name="Copeland A."/>
            <person name="Lapidus A."/>
            <person name="Bruce D."/>
            <person name="Goodwin L."/>
            <person name="Pitluck S."/>
            <person name="Kyrpides N."/>
            <person name="Mavromatis K."/>
            <person name="Ivanova N."/>
            <person name="Mikhailova N."/>
            <person name="Zeytun A."/>
            <person name="Detter J.C."/>
            <person name="Tapia R."/>
            <person name="Han C."/>
            <person name="Land M."/>
            <person name="Hauser L."/>
            <person name="Markowitz V."/>
            <person name="Cheng J.-F."/>
            <person name="Hugenholtz P."/>
            <person name="Woyke T."/>
            <person name="Wu D."/>
            <person name="Tindall B."/>
            <person name="Schuetze A."/>
            <person name="Brambilla E."/>
            <person name="Klenk H.-P."/>
            <person name="Eisen J.A."/>
        </authorList>
    </citation>
    <scope>NUCLEOTIDE SEQUENCE [LARGE SCALE GENOMIC DNA]</scope>
    <source>
        <strain evidence="7">DSM 16511 / JCM 12458 / E9I37-1</strain>
    </source>
</reference>
<keyword evidence="7" id="KW-1185">Reference proteome</keyword>
<sequence>MKIWGMLLLLATVLWSDDFISEFEYGQMLYQNPRGVSCAPCHGDHGEGAIIARYKEHGKAKVLQGPDIRHSDLATLRRAVLKGRGVMPRYFLTEKEIHALYLYIQKANAAEESEENNASEAQ</sequence>
<dbReference type="Gene3D" id="1.10.760.10">
    <property type="entry name" value="Cytochrome c-like domain"/>
    <property type="match status" value="1"/>
</dbReference>
<accession>E6WXZ8</accession>
<proteinExistence type="predicted"/>
<dbReference type="InterPro" id="IPR036909">
    <property type="entry name" value="Cyt_c-like_dom_sf"/>
</dbReference>
<reference evidence="6 7" key="1">
    <citation type="journal article" date="2011" name="Stand. Genomic Sci.">
        <title>Complete genome sequence of Nitratifractor salsuginis type strain (E9I37-1).</title>
        <authorList>
            <person name="Anderson I."/>
            <person name="Sikorski J."/>
            <person name="Zeytun A."/>
            <person name="Nolan M."/>
            <person name="Lapidus A."/>
            <person name="Lucas S."/>
            <person name="Hammon N."/>
            <person name="Deshpande S."/>
            <person name="Cheng J.F."/>
            <person name="Tapia R."/>
            <person name="Han C."/>
            <person name="Goodwin L."/>
            <person name="Pitluck S."/>
            <person name="Liolios K."/>
            <person name="Pagani I."/>
            <person name="Ivanova N."/>
            <person name="Huntemann M."/>
            <person name="Mavromatis K."/>
            <person name="Ovchinikova G."/>
            <person name="Pati A."/>
            <person name="Chen A."/>
            <person name="Palaniappan K."/>
            <person name="Land M."/>
            <person name="Hauser L."/>
            <person name="Brambilla E.M."/>
            <person name="Ngatchou-Djao O.D."/>
            <person name="Rohde M."/>
            <person name="Tindall B.J."/>
            <person name="Goker M."/>
            <person name="Detter J.C."/>
            <person name="Woyke T."/>
            <person name="Bristow J."/>
            <person name="Eisen J.A."/>
            <person name="Markowitz V."/>
            <person name="Hugenholtz P."/>
            <person name="Klenk H.P."/>
            <person name="Kyrpides N.C."/>
        </authorList>
    </citation>
    <scope>NUCLEOTIDE SEQUENCE [LARGE SCALE GENOMIC DNA]</scope>
    <source>
        <strain evidence="7">DSM 16511 / JCM 12458 / E9I37-1</strain>
    </source>
</reference>
<dbReference type="GO" id="GO:0046872">
    <property type="term" value="F:metal ion binding"/>
    <property type="evidence" value="ECO:0007669"/>
    <property type="project" value="UniProtKB-KW"/>
</dbReference>
<evidence type="ECO:0000313" key="6">
    <source>
        <dbReference type="EMBL" id="ADV46372.1"/>
    </source>
</evidence>
<dbReference type="eggNOG" id="COG2010">
    <property type="taxonomic scope" value="Bacteria"/>
</dbReference>
<evidence type="ECO:0000256" key="1">
    <source>
        <dbReference type="ARBA" id="ARBA00022617"/>
    </source>
</evidence>
<dbReference type="GO" id="GO:0009055">
    <property type="term" value="F:electron transfer activity"/>
    <property type="evidence" value="ECO:0007669"/>
    <property type="project" value="InterPro"/>
</dbReference>